<evidence type="ECO:0000256" key="2">
    <source>
        <dbReference type="ARBA" id="ARBA00008892"/>
    </source>
</evidence>
<dbReference type="EMBL" id="OL757402">
    <property type="protein sequence ID" value="WAK83094.1"/>
    <property type="molecule type" value="Genomic_DNA"/>
</dbReference>
<feature type="transmembrane region" description="Helical" evidence="13">
    <location>
        <begin position="6"/>
        <end position="29"/>
    </location>
</feature>
<evidence type="ECO:0000256" key="7">
    <source>
        <dbReference type="ARBA" id="ARBA00022781"/>
    </source>
</evidence>
<evidence type="ECO:0000256" key="11">
    <source>
        <dbReference type="ARBA" id="ARBA00023136"/>
    </source>
</evidence>
<name>A0A9E8YXI0_9HYME</name>
<keyword evidence="6 12" id="KW-0812">Transmembrane</keyword>
<dbReference type="GO" id="GO:0015986">
    <property type="term" value="P:proton motive force-driven ATP synthesis"/>
    <property type="evidence" value="ECO:0007669"/>
    <property type="project" value="InterPro"/>
</dbReference>
<comment type="similarity">
    <text evidence="2 12">Belongs to the ATPase protein 8 family.</text>
</comment>
<sequence length="52" mass="6452">MPQMSPMNWMFLLIMFTLLLIMCISMIYFNYLPSPKKFKLNNKKTNFLNWKW</sequence>
<keyword evidence="4 12" id="KW-0813">Transport</keyword>
<dbReference type="Pfam" id="PF00895">
    <property type="entry name" value="ATP-synt_8"/>
    <property type="match status" value="1"/>
</dbReference>
<evidence type="ECO:0000256" key="13">
    <source>
        <dbReference type="SAM" id="Phobius"/>
    </source>
</evidence>
<dbReference type="GO" id="GO:0015078">
    <property type="term" value="F:proton transmembrane transporter activity"/>
    <property type="evidence" value="ECO:0007669"/>
    <property type="project" value="InterPro"/>
</dbReference>
<keyword evidence="7 12" id="KW-0375">Hydrogen ion transport</keyword>
<organism evidence="14">
    <name type="scientific">Janus sp</name>
    <dbReference type="NCBI Taxonomy" id="3003420"/>
    <lineage>
        <taxon>Eukaryota</taxon>
        <taxon>Metazoa</taxon>
        <taxon>Ecdysozoa</taxon>
        <taxon>Arthropoda</taxon>
        <taxon>Hexapoda</taxon>
        <taxon>Insecta</taxon>
        <taxon>Pterygota</taxon>
        <taxon>Neoptera</taxon>
        <taxon>Endopterygota</taxon>
        <taxon>Hymenoptera</taxon>
        <taxon>Cephoidea</taxon>
        <taxon>Cephidae</taxon>
        <taxon>Janus</taxon>
    </lineage>
</organism>
<accession>A0A9E8YXI0</accession>
<dbReference type="GO" id="GO:0045259">
    <property type="term" value="C:proton-transporting ATP synthase complex"/>
    <property type="evidence" value="ECO:0007669"/>
    <property type="project" value="UniProtKB-KW"/>
</dbReference>
<keyword evidence="8 13" id="KW-1133">Transmembrane helix</keyword>
<dbReference type="InterPro" id="IPR001421">
    <property type="entry name" value="ATP8_metazoa"/>
</dbReference>
<dbReference type="GO" id="GO:0031966">
    <property type="term" value="C:mitochondrial membrane"/>
    <property type="evidence" value="ECO:0007669"/>
    <property type="project" value="UniProtKB-SubCell"/>
</dbReference>
<evidence type="ECO:0000256" key="8">
    <source>
        <dbReference type="ARBA" id="ARBA00022989"/>
    </source>
</evidence>
<reference evidence="14" key="1">
    <citation type="submission" date="2021-12" db="EMBL/GenBank/DDBJ databases">
        <authorList>
            <person name="Niu G."/>
            <person name="Wei M."/>
        </authorList>
    </citation>
    <scope>NUCLEOTIDE SEQUENCE</scope>
</reference>
<evidence type="ECO:0000256" key="4">
    <source>
        <dbReference type="ARBA" id="ARBA00022448"/>
    </source>
</evidence>
<keyword evidence="5 12" id="KW-0138">CF(0)</keyword>
<evidence type="ECO:0000256" key="1">
    <source>
        <dbReference type="ARBA" id="ARBA00004304"/>
    </source>
</evidence>
<dbReference type="AlphaFoldDB" id="A0A9E8YXI0"/>
<keyword evidence="11 13" id="KW-0472">Membrane</keyword>
<evidence type="ECO:0000256" key="3">
    <source>
        <dbReference type="ARBA" id="ARBA00011291"/>
    </source>
</evidence>
<proteinExistence type="inferred from homology"/>
<gene>
    <name evidence="14" type="primary">ATP8</name>
</gene>
<protein>
    <recommendedName>
        <fullName evidence="12">ATP synthase complex subunit 8</fullName>
    </recommendedName>
</protein>
<evidence type="ECO:0000313" key="14">
    <source>
        <dbReference type="EMBL" id="WAK83094.1"/>
    </source>
</evidence>
<comment type="subcellular location">
    <subcellularLocation>
        <location evidence="1 12">Mitochondrion membrane</location>
        <topology evidence="1 12">Single-pass membrane protein</topology>
    </subcellularLocation>
</comment>
<evidence type="ECO:0000256" key="10">
    <source>
        <dbReference type="ARBA" id="ARBA00023128"/>
    </source>
</evidence>
<comment type="subunit">
    <text evidence="3">F-type ATPases have 2 components, CF(1) - the catalytic core - and CF(0) - the membrane proton channel.</text>
</comment>
<evidence type="ECO:0000256" key="12">
    <source>
        <dbReference type="RuleBase" id="RU003661"/>
    </source>
</evidence>
<keyword evidence="9 12" id="KW-0406">Ion transport</keyword>
<evidence type="ECO:0000256" key="9">
    <source>
        <dbReference type="ARBA" id="ARBA00023065"/>
    </source>
</evidence>
<geneLocation type="mitochondrion" evidence="14"/>
<keyword evidence="10 12" id="KW-0496">Mitochondrion</keyword>
<evidence type="ECO:0000256" key="5">
    <source>
        <dbReference type="ARBA" id="ARBA00022547"/>
    </source>
</evidence>
<evidence type="ECO:0000256" key="6">
    <source>
        <dbReference type="ARBA" id="ARBA00022692"/>
    </source>
</evidence>